<comment type="caution">
    <text evidence="6">The sequence shown here is derived from an EMBL/GenBank/DDBJ whole genome shotgun (WGS) entry which is preliminary data.</text>
</comment>
<dbReference type="Proteomes" id="UP000707451">
    <property type="component" value="Unassembled WGS sequence"/>
</dbReference>
<gene>
    <name evidence="6" type="ORF">KI688_002378</name>
</gene>
<evidence type="ECO:0000313" key="7">
    <source>
        <dbReference type="Proteomes" id="UP000707451"/>
    </source>
</evidence>
<feature type="domain" description="FAD-binding" evidence="5">
    <location>
        <begin position="25"/>
        <end position="154"/>
    </location>
</feature>
<sequence length="356" mass="39820">MALDDEPSVKYPSQSPPISDGRNHHVMIVGAGLGGLLLAIPLDKAGIPYEIYERAKEVKPLGAVMTLNAGDFPALEQFGFYEEFVKLSLPVTWTSVYHGDMTEIITLKISSRTIGYDHIVFPRPEFYDLVLSRVPREKIHFNKKVMSMEQNKEGALIRGSDGTTYHGDILMEQMWSVFSIPGNRICWSVKLQLLTVEEATQHKFRNSEWGSDTSDPVIKEVRDFLIPMGGTLGDLIDSSPRDTISRVFLEDKLFKTWNHGRTVLIGDGLAFSDISATLDQFKNERYSKVKVQVSFIHQIPVRGSGPLVTSSLLSGGLGVTDMQDAVVLVNCLYEMIGIALADIQQIFDSFHEERYS</sequence>
<evidence type="ECO:0000256" key="3">
    <source>
        <dbReference type="ARBA" id="ARBA00022827"/>
    </source>
</evidence>
<keyword evidence="2" id="KW-0285">Flavoprotein</keyword>
<dbReference type="InterPro" id="IPR002938">
    <property type="entry name" value="FAD-bd"/>
</dbReference>
<keyword evidence="3" id="KW-0274">FAD</keyword>
<dbReference type="PANTHER" id="PTHR47356:SF2">
    <property type="entry name" value="FAD-BINDING DOMAIN-CONTAINING PROTEIN-RELATED"/>
    <property type="match status" value="1"/>
</dbReference>
<dbReference type="SUPFAM" id="SSF51905">
    <property type="entry name" value="FAD/NAD(P)-binding domain"/>
    <property type="match status" value="1"/>
</dbReference>
<dbReference type="Gene3D" id="3.50.50.60">
    <property type="entry name" value="FAD/NAD(P)-binding domain"/>
    <property type="match status" value="1"/>
</dbReference>
<reference evidence="6" key="1">
    <citation type="submission" date="2021-06" db="EMBL/GenBank/DDBJ databases">
        <title>Genome Sequence of Mortierella hyaline Strain SCG-10, a Cold-Adapted, Nitrate-Reducing Fungus Isolated from Soil in Minnesota, USA.</title>
        <authorList>
            <person name="Aldossari N."/>
        </authorList>
    </citation>
    <scope>NUCLEOTIDE SEQUENCE</scope>
    <source>
        <strain evidence="6">SCG-10</strain>
    </source>
</reference>
<dbReference type="PRINTS" id="PR00420">
    <property type="entry name" value="RNGMNOXGNASE"/>
</dbReference>
<keyword evidence="7" id="KW-1185">Reference proteome</keyword>
<organism evidence="6 7">
    <name type="scientific">Linnemannia hyalina</name>
    <dbReference type="NCBI Taxonomy" id="64524"/>
    <lineage>
        <taxon>Eukaryota</taxon>
        <taxon>Fungi</taxon>
        <taxon>Fungi incertae sedis</taxon>
        <taxon>Mucoromycota</taxon>
        <taxon>Mortierellomycotina</taxon>
        <taxon>Mortierellomycetes</taxon>
        <taxon>Mortierellales</taxon>
        <taxon>Mortierellaceae</taxon>
        <taxon>Linnemannia</taxon>
    </lineage>
</organism>
<evidence type="ECO:0000256" key="1">
    <source>
        <dbReference type="ARBA" id="ARBA00007992"/>
    </source>
</evidence>
<dbReference type="GO" id="GO:0004497">
    <property type="term" value="F:monooxygenase activity"/>
    <property type="evidence" value="ECO:0007669"/>
    <property type="project" value="InterPro"/>
</dbReference>
<keyword evidence="4" id="KW-0560">Oxidoreductase</keyword>
<dbReference type="Pfam" id="PF01494">
    <property type="entry name" value="FAD_binding_3"/>
    <property type="match status" value="1"/>
</dbReference>
<dbReference type="OrthoDB" id="655030at2759"/>
<dbReference type="InterPro" id="IPR036188">
    <property type="entry name" value="FAD/NAD-bd_sf"/>
</dbReference>
<dbReference type="AlphaFoldDB" id="A0A9P7XQ56"/>
<dbReference type="PANTHER" id="PTHR47356">
    <property type="entry name" value="FAD-DEPENDENT MONOOXYGENASE ASQG-RELATED"/>
    <property type="match status" value="1"/>
</dbReference>
<accession>A0A9P7XQ56</accession>
<comment type="similarity">
    <text evidence="1">Belongs to the paxM FAD-dependent monooxygenase family.</text>
</comment>
<name>A0A9P7XQ56_9FUNG</name>
<proteinExistence type="inferred from homology"/>
<evidence type="ECO:0000313" key="6">
    <source>
        <dbReference type="EMBL" id="KAG9065057.1"/>
    </source>
</evidence>
<evidence type="ECO:0000256" key="4">
    <source>
        <dbReference type="ARBA" id="ARBA00023002"/>
    </source>
</evidence>
<evidence type="ECO:0000259" key="5">
    <source>
        <dbReference type="Pfam" id="PF01494"/>
    </source>
</evidence>
<dbReference type="InterPro" id="IPR050562">
    <property type="entry name" value="FAD_mOase_fung"/>
</dbReference>
<protein>
    <recommendedName>
        <fullName evidence="5">FAD-binding domain-containing protein</fullName>
    </recommendedName>
</protein>
<dbReference type="EMBL" id="JAHRHY010000012">
    <property type="protein sequence ID" value="KAG9065057.1"/>
    <property type="molecule type" value="Genomic_DNA"/>
</dbReference>
<evidence type="ECO:0000256" key="2">
    <source>
        <dbReference type="ARBA" id="ARBA00022630"/>
    </source>
</evidence>
<dbReference type="GO" id="GO:0071949">
    <property type="term" value="F:FAD binding"/>
    <property type="evidence" value="ECO:0007669"/>
    <property type="project" value="InterPro"/>
</dbReference>